<name>A0ABT3GDD1_9BACT</name>
<feature type="transmembrane region" description="Helical" evidence="2">
    <location>
        <begin position="67"/>
        <end position="87"/>
    </location>
</feature>
<feature type="transmembrane region" description="Helical" evidence="2">
    <location>
        <begin position="31"/>
        <end position="55"/>
    </location>
</feature>
<feature type="transmembrane region" description="Helical" evidence="2">
    <location>
        <begin position="99"/>
        <end position="116"/>
    </location>
</feature>
<dbReference type="EMBL" id="JAPDDT010000001">
    <property type="protein sequence ID" value="MCW1921622.1"/>
    <property type="molecule type" value="Genomic_DNA"/>
</dbReference>
<dbReference type="RefSeq" id="WP_264485731.1">
    <property type="nucleotide sequence ID" value="NZ_JAPDDT010000001.1"/>
</dbReference>
<feature type="compositionally biased region" description="Low complexity" evidence="1">
    <location>
        <begin position="128"/>
        <end position="140"/>
    </location>
</feature>
<evidence type="ECO:0000256" key="1">
    <source>
        <dbReference type="SAM" id="MobiDB-lite"/>
    </source>
</evidence>
<evidence type="ECO:0000256" key="2">
    <source>
        <dbReference type="SAM" id="Phobius"/>
    </source>
</evidence>
<dbReference type="Proteomes" id="UP001320876">
    <property type="component" value="Unassembled WGS sequence"/>
</dbReference>
<dbReference type="PANTHER" id="PTHR28008:SF1">
    <property type="entry name" value="DOMAIN PROTEIN, PUTATIVE (AFU_ORTHOLOGUE AFUA_3G10980)-RELATED"/>
    <property type="match status" value="1"/>
</dbReference>
<proteinExistence type="predicted"/>
<evidence type="ECO:0008006" key="5">
    <source>
        <dbReference type="Google" id="ProtNLM"/>
    </source>
</evidence>
<keyword evidence="2" id="KW-1133">Transmembrane helix</keyword>
<gene>
    <name evidence="3" type="ORF">OKA05_03600</name>
</gene>
<protein>
    <recommendedName>
        <fullName evidence="5">VanZ-like domain-containing protein</fullName>
    </recommendedName>
</protein>
<dbReference type="PANTHER" id="PTHR28008">
    <property type="entry name" value="DOMAIN PROTEIN, PUTATIVE (AFU_ORTHOLOGUE AFUA_3G10980)-RELATED"/>
    <property type="match status" value="1"/>
</dbReference>
<evidence type="ECO:0000313" key="3">
    <source>
        <dbReference type="EMBL" id="MCW1921622.1"/>
    </source>
</evidence>
<keyword evidence="2" id="KW-0472">Membrane</keyword>
<evidence type="ECO:0000313" key="4">
    <source>
        <dbReference type="Proteomes" id="UP001320876"/>
    </source>
</evidence>
<feature type="region of interest" description="Disordered" evidence="1">
    <location>
        <begin position="119"/>
        <end position="140"/>
    </location>
</feature>
<reference evidence="3 4" key="1">
    <citation type="submission" date="2022-10" db="EMBL/GenBank/DDBJ databases">
        <title>Luteolibacter arcticus strain CCTCC AB 2014275, whole genome shotgun sequencing project.</title>
        <authorList>
            <person name="Zhao G."/>
            <person name="Shen L."/>
        </authorList>
    </citation>
    <scope>NUCLEOTIDE SEQUENCE [LARGE SCALE GENOMIC DNA]</scope>
    <source>
        <strain evidence="3 4">CCTCC AB 2014275</strain>
    </source>
</reference>
<organism evidence="3 4">
    <name type="scientific">Luteolibacter arcticus</name>
    <dbReference type="NCBI Taxonomy" id="1581411"/>
    <lineage>
        <taxon>Bacteria</taxon>
        <taxon>Pseudomonadati</taxon>
        <taxon>Verrucomicrobiota</taxon>
        <taxon>Verrucomicrobiia</taxon>
        <taxon>Verrucomicrobiales</taxon>
        <taxon>Verrucomicrobiaceae</taxon>
        <taxon>Luteolibacter</taxon>
    </lineage>
</organism>
<keyword evidence="2" id="KW-0812">Transmembrane</keyword>
<keyword evidence="4" id="KW-1185">Reference proteome</keyword>
<accession>A0ABT3GDD1</accession>
<sequence length="140" mass="15109">MLLRLAFILFASAFVSLIVLADRGQIGHIWTFIAMVPLGDKLGHLGLVGTLTVLLNLQLKRREAAPLMLGSLIVLAGMMLEEGSQYFIPVRSFDGFDALANLIGVLCGEGLVRMLPRRVTKRDRPRSPRAVAAPASCGAP</sequence>
<comment type="caution">
    <text evidence="3">The sequence shown here is derived from an EMBL/GenBank/DDBJ whole genome shotgun (WGS) entry which is preliminary data.</text>
</comment>